<keyword evidence="5" id="KW-1185">Reference proteome</keyword>
<dbReference type="HOGENOM" id="CLU_1019497_0_0_1"/>
<evidence type="ECO:0000256" key="2">
    <source>
        <dbReference type="SAM" id="MobiDB-lite"/>
    </source>
</evidence>
<dbReference type="AlphaFoldDB" id="S8BXE1"/>
<evidence type="ECO:0000313" key="5">
    <source>
        <dbReference type="Proteomes" id="UP000015100"/>
    </source>
</evidence>
<sequence>MATMSPISSLSNMDLVGSPMSDLQDITGTFSSSELDPAGAMTVQLSSTKQLPLNGSSQKTRKASRIYNCKECKYATSNLKKLGNHMRDEHKRHGFKCDFCATHVTRYDNLKSHQRSCKGIAKRLPTPSLASSMKGEKRQRISVLNLQNVAPASCPTPTRGVSPTRNENPINVEISSGSKTADIQPPRNGQINVSTTLGDGICNDLSIPNDFLNIDIIQLTVQLEAYKKELRRIKEYLAQMREERDVWRRQYFQSKQPDGYKNEDDIIGSPLAA</sequence>
<proteinExistence type="predicted"/>
<dbReference type="InterPro" id="IPR013087">
    <property type="entry name" value="Znf_C2H2_type"/>
</dbReference>
<name>S8BXE1_DACHA</name>
<reference evidence="4 5" key="1">
    <citation type="journal article" date="2013" name="PLoS Genet.">
        <title>Genomic mechanisms accounting for the adaptation to parasitism in nematode-trapping fungi.</title>
        <authorList>
            <person name="Meerupati T."/>
            <person name="Andersson K.M."/>
            <person name="Friman E."/>
            <person name="Kumar D."/>
            <person name="Tunlid A."/>
            <person name="Ahren D."/>
        </authorList>
    </citation>
    <scope>NUCLEOTIDE SEQUENCE [LARGE SCALE GENOMIC DNA]</scope>
    <source>
        <strain evidence="4 5">CBS 200.50</strain>
    </source>
</reference>
<dbReference type="OrthoDB" id="1095242at2759"/>
<dbReference type="OMA" id="NCKECKY"/>
<comment type="caution">
    <text evidence="4">The sequence shown here is derived from an EMBL/GenBank/DDBJ whole genome shotgun (WGS) entry which is preliminary data.</text>
</comment>
<dbReference type="EMBL" id="AQGS01000443">
    <property type="protein sequence ID" value="EPS39972.1"/>
    <property type="molecule type" value="Genomic_DNA"/>
</dbReference>
<feature type="domain" description="C2H2-type" evidence="3">
    <location>
        <begin position="67"/>
        <end position="90"/>
    </location>
</feature>
<protein>
    <recommendedName>
        <fullName evidence="3">C2H2-type domain-containing protein</fullName>
    </recommendedName>
</protein>
<evidence type="ECO:0000256" key="1">
    <source>
        <dbReference type="SAM" id="Coils"/>
    </source>
</evidence>
<keyword evidence="1" id="KW-0175">Coiled coil</keyword>
<dbReference type="Proteomes" id="UP000015100">
    <property type="component" value="Unassembled WGS sequence"/>
</dbReference>
<gene>
    <name evidence="4" type="ORF">H072_6244</name>
</gene>
<evidence type="ECO:0000259" key="3">
    <source>
        <dbReference type="SMART" id="SM00355"/>
    </source>
</evidence>
<organism evidence="4 5">
    <name type="scientific">Dactylellina haptotyla (strain CBS 200.50)</name>
    <name type="common">Nematode-trapping fungus</name>
    <name type="synonym">Monacrosporium haptotylum</name>
    <dbReference type="NCBI Taxonomy" id="1284197"/>
    <lineage>
        <taxon>Eukaryota</taxon>
        <taxon>Fungi</taxon>
        <taxon>Dikarya</taxon>
        <taxon>Ascomycota</taxon>
        <taxon>Pezizomycotina</taxon>
        <taxon>Orbiliomycetes</taxon>
        <taxon>Orbiliales</taxon>
        <taxon>Orbiliaceae</taxon>
        <taxon>Dactylellina</taxon>
    </lineage>
</organism>
<dbReference type="Gene3D" id="3.30.160.60">
    <property type="entry name" value="Classic Zinc Finger"/>
    <property type="match status" value="1"/>
</dbReference>
<dbReference type="InterPro" id="IPR036236">
    <property type="entry name" value="Znf_C2H2_sf"/>
</dbReference>
<feature type="domain" description="C2H2-type" evidence="3">
    <location>
        <begin position="95"/>
        <end position="115"/>
    </location>
</feature>
<dbReference type="SMART" id="SM00355">
    <property type="entry name" value="ZnF_C2H2"/>
    <property type="match status" value="2"/>
</dbReference>
<evidence type="ECO:0000313" key="4">
    <source>
        <dbReference type="EMBL" id="EPS39972.1"/>
    </source>
</evidence>
<dbReference type="SUPFAM" id="SSF57667">
    <property type="entry name" value="beta-beta-alpha zinc fingers"/>
    <property type="match status" value="1"/>
</dbReference>
<feature type="region of interest" description="Disordered" evidence="2">
    <location>
        <begin position="154"/>
        <end position="188"/>
    </location>
</feature>
<reference evidence="5" key="2">
    <citation type="submission" date="2013-04" db="EMBL/GenBank/DDBJ databases">
        <title>Genomic mechanisms accounting for the adaptation to parasitism in nematode-trapping fungi.</title>
        <authorList>
            <person name="Ahren D.G."/>
        </authorList>
    </citation>
    <scope>NUCLEOTIDE SEQUENCE [LARGE SCALE GENOMIC DNA]</scope>
    <source>
        <strain evidence="5">CBS 200.50</strain>
    </source>
</reference>
<feature type="coiled-coil region" evidence="1">
    <location>
        <begin position="209"/>
        <end position="250"/>
    </location>
</feature>
<accession>S8BXE1</accession>